<comment type="caution">
    <text evidence="2">The sequence shown here is derived from an EMBL/GenBank/DDBJ whole genome shotgun (WGS) entry which is preliminary data.</text>
</comment>
<evidence type="ECO:0000313" key="2">
    <source>
        <dbReference type="EMBL" id="OAD02343.1"/>
    </source>
</evidence>
<dbReference type="STRING" id="747725.A0A168KFM4"/>
<dbReference type="AlphaFoldDB" id="A0A168KFM4"/>
<feature type="region of interest" description="Disordered" evidence="1">
    <location>
        <begin position="84"/>
        <end position="103"/>
    </location>
</feature>
<keyword evidence="3" id="KW-1185">Reference proteome</keyword>
<dbReference type="Proteomes" id="UP000077051">
    <property type="component" value="Unassembled WGS sequence"/>
</dbReference>
<dbReference type="VEuPathDB" id="FungiDB:MUCCIDRAFT_82726"/>
<evidence type="ECO:0000256" key="1">
    <source>
        <dbReference type="SAM" id="MobiDB-lite"/>
    </source>
</evidence>
<organism evidence="2 3">
    <name type="scientific">Mucor lusitanicus CBS 277.49</name>
    <dbReference type="NCBI Taxonomy" id="747725"/>
    <lineage>
        <taxon>Eukaryota</taxon>
        <taxon>Fungi</taxon>
        <taxon>Fungi incertae sedis</taxon>
        <taxon>Mucoromycota</taxon>
        <taxon>Mucoromycotina</taxon>
        <taxon>Mucoromycetes</taxon>
        <taxon>Mucorales</taxon>
        <taxon>Mucorineae</taxon>
        <taxon>Mucoraceae</taxon>
        <taxon>Mucor</taxon>
    </lineage>
</organism>
<dbReference type="OrthoDB" id="2284218at2759"/>
<proteinExistence type="predicted"/>
<protein>
    <recommendedName>
        <fullName evidence="4">FAR1 domain-containing protein</fullName>
    </recommendedName>
</protein>
<accession>A0A168KFM4</accession>
<evidence type="ECO:0000313" key="3">
    <source>
        <dbReference type="Proteomes" id="UP000077051"/>
    </source>
</evidence>
<gene>
    <name evidence="2" type="ORF">MUCCIDRAFT_82726</name>
</gene>
<dbReference type="EMBL" id="AMYB01000005">
    <property type="protein sequence ID" value="OAD02343.1"/>
    <property type="molecule type" value="Genomic_DNA"/>
</dbReference>
<sequence>MTEAVIPLDTTTHPTEDTLVNNEHMLKEFRDLFDPGKSYPTLASLRSEIASFGQKHNIVMSIKNSNFRSVHLWCKHAGVYTKTERKPKKPAVNSTTNKVVKPRKKSTQRTDCQCFIKAKSINDIWVIERSQGEHNHIIPRNKTVYSAHRRQSEQTKDLILQLLKSGQKVNSILEYLHMIGISNIIKKDIENLQQYFRRADRLTVKKEGEFKQLPNHQDTSTVATLPIVIPNLAPPDTSNSHHHHQFTFVEQKNILY</sequence>
<reference evidence="2 3" key="1">
    <citation type="submission" date="2015-06" db="EMBL/GenBank/DDBJ databases">
        <title>Expansion of signal transduction pathways in fungi by whole-genome duplication.</title>
        <authorList>
            <consortium name="DOE Joint Genome Institute"/>
            <person name="Corrochano L.M."/>
            <person name="Kuo A."/>
            <person name="Marcet-Houben M."/>
            <person name="Polaino S."/>
            <person name="Salamov A."/>
            <person name="Villalobos J.M."/>
            <person name="Alvarez M.I."/>
            <person name="Avalos J."/>
            <person name="Benito E.P."/>
            <person name="Benoit I."/>
            <person name="Burger G."/>
            <person name="Camino L.P."/>
            <person name="Canovas D."/>
            <person name="Cerda-Olmedo E."/>
            <person name="Cheng J.-F."/>
            <person name="Dominguez A."/>
            <person name="Elias M."/>
            <person name="Eslava A.P."/>
            <person name="Glaser F."/>
            <person name="Grimwood J."/>
            <person name="Gutierrez G."/>
            <person name="Heitman J."/>
            <person name="Henrissat B."/>
            <person name="Iturriaga E.A."/>
            <person name="Lang B.F."/>
            <person name="Lavin J.L."/>
            <person name="Lee S."/>
            <person name="Li W."/>
            <person name="Lindquist E."/>
            <person name="Lopez-Garcia S."/>
            <person name="Luque E.M."/>
            <person name="Marcos A.T."/>
            <person name="Martin J."/>
            <person name="Mccluskey K."/>
            <person name="Medina H.R."/>
            <person name="Miralles-Duran A."/>
            <person name="Miyazaki A."/>
            <person name="Munoz-Torres E."/>
            <person name="Oguiza J.A."/>
            <person name="Ohm R."/>
            <person name="Olmedo M."/>
            <person name="Orejas M."/>
            <person name="Ortiz-Castellanos L."/>
            <person name="Pisabarro A.G."/>
            <person name="Rodriguez-Romero J."/>
            <person name="Ruiz-Herrera J."/>
            <person name="Ruiz-Vazquez R."/>
            <person name="Sanz C."/>
            <person name="Schackwitz W."/>
            <person name="Schmutz J."/>
            <person name="Shahriari M."/>
            <person name="Shelest E."/>
            <person name="Silva-Franco F."/>
            <person name="Soanes D."/>
            <person name="Syed K."/>
            <person name="Tagua V.G."/>
            <person name="Talbot N.J."/>
            <person name="Thon M."/>
            <person name="De Vries R.P."/>
            <person name="Wiebenga A."/>
            <person name="Yadav J.S."/>
            <person name="Braun E.L."/>
            <person name="Baker S."/>
            <person name="Garre V."/>
            <person name="Horwitz B."/>
            <person name="Torres-Martinez S."/>
            <person name="Idnurm A."/>
            <person name="Herrera-Estrella A."/>
            <person name="Gabaldon T."/>
            <person name="Grigoriev I.V."/>
        </authorList>
    </citation>
    <scope>NUCLEOTIDE SEQUENCE [LARGE SCALE GENOMIC DNA]</scope>
    <source>
        <strain evidence="2 3">CBS 277.49</strain>
    </source>
</reference>
<name>A0A168KFM4_MUCCL</name>
<evidence type="ECO:0008006" key="4">
    <source>
        <dbReference type="Google" id="ProtNLM"/>
    </source>
</evidence>